<dbReference type="Proteomes" id="UP001297600">
    <property type="component" value="Unassembled WGS sequence"/>
</dbReference>
<proteinExistence type="predicted"/>
<keyword evidence="3" id="KW-0663">Pyridoxal phosphate</keyword>
<evidence type="ECO:0000256" key="1">
    <source>
        <dbReference type="ARBA" id="ARBA00001933"/>
    </source>
</evidence>
<dbReference type="SUPFAM" id="SSF53383">
    <property type="entry name" value="PLP-dependent transferases"/>
    <property type="match status" value="1"/>
</dbReference>
<feature type="domain" description="Aromatic amino acid beta-eliminating lyase/threonine aldolase" evidence="4">
    <location>
        <begin position="8"/>
        <end position="107"/>
    </location>
</feature>
<name>A0ABS9MN95_9BURK</name>
<evidence type="ECO:0000256" key="2">
    <source>
        <dbReference type="ARBA" id="ARBA00011881"/>
    </source>
</evidence>
<keyword evidence="5" id="KW-0456">Lyase</keyword>
<evidence type="ECO:0000313" key="5">
    <source>
        <dbReference type="EMBL" id="MCG5030101.1"/>
    </source>
</evidence>
<comment type="caution">
    <text evidence="5">The sequence shown here is derived from an EMBL/GenBank/DDBJ whole genome shotgun (WGS) entry which is preliminary data.</text>
</comment>
<dbReference type="GO" id="GO:0016829">
    <property type="term" value="F:lyase activity"/>
    <property type="evidence" value="ECO:0007669"/>
    <property type="project" value="UniProtKB-KW"/>
</dbReference>
<dbReference type="EMBL" id="JAKNCT010000001">
    <property type="protein sequence ID" value="MCG5030101.1"/>
    <property type="molecule type" value="Genomic_DNA"/>
</dbReference>
<accession>A0ABS9MN95</accession>
<keyword evidence="6" id="KW-1185">Reference proteome</keyword>
<protein>
    <submittedName>
        <fullName evidence="5">Beta-eliminating lyase-related protein</fullName>
    </submittedName>
</protein>
<gene>
    <name evidence="5" type="ORF">MAF45_01350</name>
</gene>
<evidence type="ECO:0000313" key="6">
    <source>
        <dbReference type="Proteomes" id="UP001297600"/>
    </source>
</evidence>
<dbReference type="Pfam" id="PF01212">
    <property type="entry name" value="Beta_elim_lyase"/>
    <property type="match status" value="1"/>
</dbReference>
<evidence type="ECO:0000259" key="4">
    <source>
        <dbReference type="Pfam" id="PF01212"/>
    </source>
</evidence>
<comment type="subunit">
    <text evidence="2">Homotetramer.</text>
</comment>
<dbReference type="InterPro" id="IPR015421">
    <property type="entry name" value="PyrdxlP-dep_Trfase_major"/>
</dbReference>
<dbReference type="InterPro" id="IPR001597">
    <property type="entry name" value="ArAA_b-elim_lyase/Thr_aldolase"/>
</dbReference>
<evidence type="ECO:0000256" key="3">
    <source>
        <dbReference type="ARBA" id="ARBA00022898"/>
    </source>
</evidence>
<dbReference type="InterPro" id="IPR015424">
    <property type="entry name" value="PyrdxlP-dep_Trfase"/>
</dbReference>
<organism evidence="5 6">
    <name type="scientific">Mesosutterella porci</name>
    <dbReference type="NCBI Taxonomy" id="2915351"/>
    <lineage>
        <taxon>Bacteria</taxon>
        <taxon>Pseudomonadati</taxon>
        <taxon>Pseudomonadota</taxon>
        <taxon>Betaproteobacteria</taxon>
        <taxon>Burkholderiales</taxon>
        <taxon>Sutterellaceae</taxon>
        <taxon>Mesosutterella</taxon>
    </lineage>
</organism>
<sequence>MEILPGRDGKLSVQDVLACAQRCRDSGGAEYLTRPALVCIFFPTESGTLCSLEELEALSAVCRRFGMMLFADGARMSYGLMADGCDVTLKDFGRLADAFYLGGTKCGAMFGEAP</sequence>
<comment type="cofactor">
    <cofactor evidence="1">
        <name>pyridoxal 5'-phosphate</name>
        <dbReference type="ChEBI" id="CHEBI:597326"/>
    </cofactor>
</comment>
<reference evidence="5 6" key="1">
    <citation type="submission" date="2022-02" db="EMBL/GenBank/DDBJ databases">
        <title>Mesosutterella porci, a novel member of the family Sutterellaceae from pig feces.</title>
        <authorList>
            <person name="Wylensek D."/>
            <person name="Clavel T."/>
        </authorList>
    </citation>
    <scope>NUCLEOTIDE SEQUENCE [LARGE SCALE GENOMIC DNA]</scope>
    <source>
        <strain evidence="6">oilRF-744-wt-GAM-9</strain>
    </source>
</reference>
<dbReference type="Gene3D" id="3.40.640.10">
    <property type="entry name" value="Type I PLP-dependent aspartate aminotransferase-like (Major domain)"/>
    <property type="match status" value="1"/>
</dbReference>